<dbReference type="SMART" id="SM00249">
    <property type="entry name" value="PHD"/>
    <property type="match status" value="1"/>
</dbReference>
<dbReference type="GO" id="GO:0008270">
    <property type="term" value="F:zinc ion binding"/>
    <property type="evidence" value="ECO:0007669"/>
    <property type="project" value="UniProtKB-KW"/>
</dbReference>
<evidence type="ECO:0000256" key="9">
    <source>
        <dbReference type="PROSITE-ProRule" id="PRU00146"/>
    </source>
</evidence>
<evidence type="ECO:0000256" key="5">
    <source>
        <dbReference type="ARBA" id="ARBA00022833"/>
    </source>
</evidence>
<dbReference type="GO" id="GO:0005634">
    <property type="term" value="C:nucleus"/>
    <property type="evidence" value="ECO:0007669"/>
    <property type="project" value="UniProtKB-SubCell"/>
</dbReference>
<comment type="caution">
    <text evidence="11">The sequence shown here is derived from an EMBL/GenBank/DDBJ whole genome shotgun (WGS) entry which is preliminary data.</text>
</comment>
<evidence type="ECO:0000256" key="4">
    <source>
        <dbReference type="ARBA" id="ARBA00022771"/>
    </source>
</evidence>
<feature type="binding site" evidence="8">
    <location>
        <position position="119"/>
    </location>
    <ligand>
        <name>Zn(2+)</name>
        <dbReference type="ChEBI" id="CHEBI:29105"/>
        <label>2</label>
    </ligand>
</feature>
<dbReference type="PANTHER" id="PTHR10333">
    <property type="entry name" value="INHIBITOR OF GROWTH PROTEIN"/>
    <property type="match status" value="1"/>
</dbReference>
<feature type="binding site" evidence="8">
    <location>
        <position position="77"/>
    </location>
    <ligand>
        <name>Zn(2+)</name>
        <dbReference type="ChEBI" id="CHEBI:29105"/>
        <label>1</label>
    </ligand>
</feature>
<dbReference type="AlphaFoldDB" id="A0AAV1J9Y1"/>
<dbReference type="Gene3D" id="3.30.40.10">
    <property type="entry name" value="Zinc/RING finger domain, C3HC4 (zinc finger)"/>
    <property type="match status" value="1"/>
</dbReference>
<comment type="subcellular location">
    <subcellularLocation>
        <location evidence="1">Nucleus</location>
    </subcellularLocation>
</comment>
<evidence type="ECO:0000256" key="7">
    <source>
        <dbReference type="PIRSR" id="PIRSR628651-50"/>
    </source>
</evidence>
<reference evidence="11 12" key="1">
    <citation type="submission" date="2023-11" db="EMBL/GenBank/DDBJ databases">
        <authorList>
            <person name="Okamura Y."/>
        </authorList>
    </citation>
    <scope>NUCLEOTIDE SEQUENCE [LARGE SCALE GENOMIC DNA]</scope>
</reference>
<comment type="similarity">
    <text evidence="2">Belongs to the ING family.</text>
</comment>
<dbReference type="InterPro" id="IPR028651">
    <property type="entry name" value="ING_fam"/>
</dbReference>
<dbReference type="InterPro" id="IPR019786">
    <property type="entry name" value="Zinc_finger_PHD-type_CS"/>
</dbReference>
<dbReference type="PROSITE" id="PS01359">
    <property type="entry name" value="ZF_PHD_1"/>
    <property type="match status" value="1"/>
</dbReference>
<feature type="site" description="Histone H3K4me3 binding" evidence="7">
    <location>
        <position position="98"/>
    </location>
</feature>
<evidence type="ECO:0000313" key="11">
    <source>
        <dbReference type="EMBL" id="CAK1546167.1"/>
    </source>
</evidence>
<sequence length="131" mass="15539">MQSETDITEVKTVYTCGKCYMFYYEYKHLVEHLYWRHGTESFCCKQCGLKRWRYAAHMCHVLPIDESVYSQETYCFCGKDESDSPMIGCDSPQCPLQWYHFECVGIASAPDGDWYCPQCKKHWALQVDRRQ</sequence>
<keyword evidence="3 8" id="KW-0479">Metal-binding</keyword>
<feature type="binding site" evidence="8">
    <location>
        <position position="89"/>
    </location>
    <ligand>
        <name>Zn(2+)</name>
        <dbReference type="ChEBI" id="CHEBI:29105"/>
        <label>2</label>
    </ligand>
</feature>
<feature type="binding site" evidence="8">
    <location>
        <position position="94"/>
    </location>
    <ligand>
        <name>Zn(2+)</name>
        <dbReference type="ChEBI" id="CHEBI:29105"/>
        <label>2</label>
    </ligand>
</feature>
<evidence type="ECO:0000256" key="6">
    <source>
        <dbReference type="ARBA" id="ARBA00023242"/>
    </source>
</evidence>
<gene>
    <name evidence="11" type="ORF">LNINA_LOCUS5764</name>
</gene>
<evidence type="ECO:0000256" key="8">
    <source>
        <dbReference type="PIRSR" id="PIRSR628651-51"/>
    </source>
</evidence>
<feature type="site" description="Histone H3K4me3 binding" evidence="7">
    <location>
        <position position="74"/>
    </location>
</feature>
<feature type="binding site" evidence="8">
    <location>
        <position position="103"/>
    </location>
    <ligand>
        <name>Zn(2+)</name>
        <dbReference type="ChEBI" id="CHEBI:29105"/>
        <label>1</label>
    </ligand>
</feature>
<name>A0AAV1J9Y1_9NEOP</name>
<keyword evidence="12" id="KW-1185">Reference proteome</keyword>
<dbReference type="InterPro" id="IPR001965">
    <property type="entry name" value="Znf_PHD"/>
</dbReference>
<dbReference type="InterPro" id="IPR011011">
    <property type="entry name" value="Znf_FYVE_PHD"/>
</dbReference>
<keyword evidence="4 9" id="KW-0863">Zinc-finger</keyword>
<dbReference type="InterPro" id="IPR013083">
    <property type="entry name" value="Znf_RING/FYVE/PHD"/>
</dbReference>
<feature type="binding site" evidence="8">
    <location>
        <position position="116"/>
    </location>
    <ligand>
        <name>Zn(2+)</name>
        <dbReference type="ChEBI" id="CHEBI:29105"/>
        <label>2</label>
    </ligand>
</feature>
<evidence type="ECO:0000259" key="10">
    <source>
        <dbReference type="PROSITE" id="PS50016"/>
    </source>
</evidence>
<feature type="site" description="Histone H3K4me3 binding" evidence="7">
    <location>
        <position position="86"/>
    </location>
</feature>
<dbReference type="PROSITE" id="PS00028">
    <property type="entry name" value="ZINC_FINGER_C2H2_1"/>
    <property type="match status" value="1"/>
</dbReference>
<dbReference type="InterPro" id="IPR013087">
    <property type="entry name" value="Znf_C2H2_type"/>
</dbReference>
<feature type="domain" description="PHD-type" evidence="10">
    <location>
        <begin position="72"/>
        <end position="122"/>
    </location>
</feature>
<accession>A0AAV1J9Y1</accession>
<evidence type="ECO:0000256" key="2">
    <source>
        <dbReference type="ARBA" id="ARBA00010210"/>
    </source>
</evidence>
<dbReference type="EMBL" id="CAVLEF010000007">
    <property type="protein sequence ID" value="CAK1546167.1"/>
    <property type="molecule type" value="Genomic_DNA"/>
</dbReference>
<dbReference type="Proteomes" id="UP001497472">
    <property type="component" value="Unassembled WGS sequence"/>
</dbReference>
<feature type="binding site" evidence="8">
    <location>
        <position position="100"/>
    </location>
    <ligand>
        <name>Zn(2+)</name>
        <dbReference type="ChEBI" id="CHEBI:29105"/>
        <label>1</label>
    </ligand>
</feature>
<evidence type="ECO:0000256" key="3">
    <source>
        <dbReference type="ARBA" id="ARBA00022723"/>
    </source>
</evidence>
<keyword evidence="5 8" id="KW-0862">Zinc</keyword>
<evidence type="ECO:0000313" key="12">
    <source>
        <dbReference type="Proteomes" id="UP001497472"/>
    </source>
</evidence>
<dbReference type="PROSITE" id="PS50016">
    <property type="entry name" value="ZF_PHD_2"/>
    <property type="match status" value="1"/>
</dbReference>
<proteinExistence type="inferred from homology"/>
<keyword evidence="6" id="KW-0539">Nucleus</keyword>
<dbReference type="InterPro" id="IPR019787">
    <property type="entry name" value="Znf_PHD-finger"/>
</dbReference>
<evidence type="ECO:0000256" key="1">
    <source>
        <dbReference type="ARBA" id="ARBA00004123"/>
    </source>
</evidence>
<protein>
    <recommendedName>
        <fullName evidence="10">PHD-type domain-containing protein</fullName>
    </recommendedName>
</protein>
<feature type="binding site" evidence="8">
    <location>
        <position position="75"/>
    </location>
    <ligand>
        <name>Zn(2+)</name>
        <dbReference type="ChEBI" id="CHEBI:29105"/>
        <label>1</label>
    </ligand>
</feature>
<feature type="site" description="Histone H3K4me3 binding" evidence="7">
    <location>
        <position position="90"/>
    </location>
</feature>
<organism evidence="11 12">
    <name type="scientific">Leptosia nina</name>
    <dbReference type="NCBI Taxonomy" id="320188"/>
    <lineage>
        <taxon>Eukaryota</taxon>
        <taxon>Metazoa</taxon>
        <taxon>Ecdysozoa</taxon>
        <taxon>Arthropoda</taxon>
        <taxon>Hexapoda</taxon>
        <taxon>Insecta</taxon>
        <taxon>Pterygota</taxon>
        <taxon>Neoptera</taxon>
        <taxon>Endopterygota</taxon>
        <taxon>Lepidoptera</taxon>
        <taxon>Glossata</taxon>
        <taxon>Ditrysia</taxon>
        <taxon>Papilionoidea</taxon>
        <taxon>Pieridae</taxon>
        <taxon>Pierinae</taxon>
        <taxon>Leptosia</taxon>
    </lineage>
</organism>
<dbReference type="SUPFAM" id="SSF57903">
    <property type="entry name" value="FYVE/PHD zinc finger"/>
    <property type="match status" value="1"/>
</dbReference>
<dbReference type="Pfam" id="PF00628">
    <property type="entry name" value="PHD"/>
    <property type="match status" value="1"/>
</dbReference>